<reference evidence="1 2" key="1">
    <citation type="submission" date="2020-07" db="EMBL/GenBank/DDBJ databases">
        <title>A new beta-1,3-glucan-decomposing anaerobic bacterium isolated from anoxic soil subjected to biological soil disinfestation.</title>
        <authorList>
            <person name="Ueki A."/>
            <person name="Tonouchi A."/>
        </authorList>
    </citation>
    <scope>NUCLEOTIDE SEQUENCE [LARGE SCALE GENOMIC DNA]</scope>
    <source>
        <strain evidence="1 2">TW1</strain>
    </source>
</reference>
<gene>
    <name evidence="1" type="ORF">bsdtw1_02359</name>
</gene>
<organism evidence="1 2">
    <name type="scientific">Clostridium fungisolvens</name>
    <dbReference type="NCBI Taxonomy" id="1604897"/>
    <lineage>
        <taxon>Bacteria</taxon>
        <taxon>Bacillati</taxon>
        <taxon>Bacillota</taxon>
        <taxon>Clostridia</taxon>
        <taxon>Eubacteriales</taxon>
        <taxon>Clostridiaceae</taxon>
        <taxon>Clostridium</taxon>
    </lineage>
</organism>
<keyword evidence="2" id="KW-1185">Reference proteome</keyword>
<name>A0A6V8SM58_9CLOT</name>
<dbReference type="RefSeq" id="WP_183277700.1">
    <property type="nucleotide sequence ID" value="NZ_BLZR01000001.1"/>
</dbReference>
<comment type="caution">
    <text evidence="1">The sequence shown here is derived from an EMBL/GenBank/DDBJ whole genome shotgun (WGS) entry which is preliminary data.</text>
</comment>
<dbReference type="AlphaFoldDB" id="A0A6V8SM58"/>
<dbReference type="Proteomes" id="UP000580568">
    <property type="component" value="Unassembled WGS sequence"/>
</dbReference>
<sequence>MEELKSILEKFVESGWDLIAIPSKAYLDGNGDKIDLIKAVEQADKECGSCGCEFDPLYKKCIELKALL</sequence>
<evidence type="ECO:0000313" key="2">
    <source>
        <dbReference type="Proteomes" id="UP000580568"/>
    </source>
</evidence>
<dbReference type="EMBL" id="BLZR01000001">
    <property type="protein sequence ID" value="GFP76258.1"/>
    <property type="molecule type" value="Genomic_DNA"/>
</dbReference>
<accession>A0A6V8SM58</accession>
<protein>
    <submittedName>
        <fullName evidence="1">Uncharacterized protein</fullName>
    </submittedName>
</protein>
<proteinExistence type="predicted"/>
<evidence type="ECO:0000313" key="1">
    <source>
        <dbReference type="EMBL" id="GFP76258.1"/>
    </source>
</evidence>